<evidence type="ECO:0000313" key="15">
    <source>
        <dbReference type="EMBL" id="KAG8225720.1"/>
    </source>
</evidence>
<evidence type="ECO:0000259" key="14">
    <source>
        <dbReference type="Pfam" id="PF15711"/>
    </source>
</evidence>
<dbReference type="Gene3D" id="3.90.550.10">
    <property type="entry name" value="Spore Coat Polysaccharide Biosynthesis Protein SpsA, Chain A"/>
    <property type="match status" value="1"/>
</dbReference>
<dbReference type="Pfam" id="PF15711">
    <property type="entry name" value="ILEI"/>
    <property type="match status" value="1"/>
</dbReference>
<dbReference type="InterPro" id="IPR004139">
    <property type="entry name" value="Glyco_trans_13"/>
</dbReference>
<gene>
    <name evidence="15" type="ORF">J437_LFUL008105</name>
</gene>
<comment type="cofactor">
    <cofactor evidence="13">
        <name>Mn(2+)</name>
        <dbReference type="ChEBI" id="CHEBI:29035"/>
    </cofactor>
    <text evidence="13">The cofactor is mostly bound to the substrate.</text>
</comment>
<evidence type="ECO:0000256" key="11">
    <source>
        <dbReference type="ARBA" id="ARBA00023136"/>
    </source>
</evidence>
<dbReference type="GO" id="GO:0030145">
    <property type="term" value="F:manganese ion binding"/>
    <property type="evidence" value="ECO:0007669"/>
    <property type="project" value="UniProtKB-UniRule"/>
</dbReference>
<dbReference type="UniPathway" id="UPA00378"/>
<comment type="catalytic activity">
    <reaction evidence="13">
        <text>N(4)-(alpha-D-Man-(1-&gt;3)-[alpha-D-Man-(1-&gt;3)-[alpha-D-Man-(1-&gt;6)]-alpha-D-Man-(1-&gt;6)]-beta-D-Man-(1-&gt;4)-beta-D-GlcNAc-(1-&gt;4)-beta-D-GlcNAc)-L-asparaginyl-[protein] (N-glucan mannose isomer 5A1,2) + UDP-N-acetyl-alpha-D-glucosamine = N(4)-{beta-D-GlcNAc-(1-&gt;2)-alpha-D-Man-(1-&gt;3)-[alpha-D-Man-(1-&gt;3)-[alpha-D-Man-(1-&gt;6)]-alpha-D-Man-(1-&gt;6)]-beta-D-Man-(1-&gt;4)-beta-D-GlcNAc-(1-&gt;4)-beta-D-GlcNAc}-L-asparaginyl-[protein] + UDP + H(+)</text>
        <dbReference type="Rhea" id="RHEA:11456"/>
        <dbReference type="Rhea" id="RHEA-COMP:14367"/>
        <dbReference type="Rhea" id="RHEA-COMP:14368"/>
        <dbReference type="ChEBI" id="CHEBI:15378"/>
        <dbReference type="ChEBI" id="CHEBI:57705"/>
        <dbReference type="ChEBI" id="CHEBI:58223"/>
        <dbReference type="ChEBI" id="CHEBI:59087"/>
        <dbReference type="ChEBI" id="CHEBI:60625"/>
        <dbReference type="EC" id="2.4.1.101"/>
    </reaction>
</comment>
<dbReference type="AlphaFoldDB" id="A0A8K0K1P3"/>
<dbReference type="GO" id="GO:0047223">
    <property type="term" value="F:beta-1,3-galactosyl-O-glycosyl-glycoprotein beta-1,3-N-acetylglucosaminyltransferase activity"/>
    <property type="evidence" value="ECO:0007669"/>
    <property type="project" value="TreeGrafter"/>
</dbReference>
<comment type="function">
    <text evidence="13">Initiates complex N-linked carbohydrate formation. Essential for the conversion of high-mannose to hybrid and complex N-glycans.</text>
</comment>
<dbReference type="EMBL" id="KZ308249">
    <property type="protein sequence ID" value="KAG8225720.1"/>
    <property type="molecule type" value="Genomic_DNA"/>
</dbReference>
<evidence type="ECO:0000256" key="4">
    <source>
        <dbReference type="ARBA" id="ARBA00022676"/>
    </source>
</evidence>
<keyword evidence="5" id="KW-0808">Transferase</keyword>
<evidence type="ECO:0000313" key="16">
    <source>
        <dbReference type="Proteomes" id="UP000792457"/>
    </source>
</evidence>
<keyword evidence="8 13" id="KW-0735">Signal-anchor</keyword>
<evidence type="ECO:0000256" key="12">
    <source>
        <dbReference type="ARBA" id="ARBA00023211"/>
    </source>
</evidence>
<dbReference type="OrthoDB" id="440755at2759"/>
<comment type="similarity">
    <text evidence="3 13">Belongs to the glycosyltransferase 13 family.</text>
</comment>
<sequence length="438" mass="50295">MNVAIIEPIHFQVVSVQNFDTYNKDGGDFEAFLLNEVLVDDIIILFTFDEASKELDNNSKKLLYELGSGKIQNLHYRSQWYMISQKGIKGFTVYEQLNFAKSNKWAEVIDEKFCIPDKIPSQIVSPDPVPRDNQERVEFCQQFNRFEYYAFCEGIEVAFKFAKKAFPLEKNVIILEEGQILSPDFLFYMAQMIPVLDKDSSLLGISAWNPNGLQGFSSDPHSAYRVEEFPGLAFLAPIRVYDDYMEGKFNSCCTKWPWEGWDSVVQESGGNMIMPDLSRVLQRPLDAFEQLPPESSYVFTKQRMTNTDASAWIDRPQDLLQDKYFQHMAELMQISSPLHLSKEDLSKCSFQESVAAMMVLKEYSGKVFAVYFVEDSGSPYKKLETLCRCFGLSGPYTNGKPKGLYKNVLRFTFNWNTVLLVEATSPFYRSRPPSVVPL</sequence>
<evidence type="ECO:0000256" key="9">
    <source>
        <dbReference type="ARBA" id="ARBA00022989"/>
    </source>
</evidence>
<dbReference type="Proteomes" id="UP000792457">
    <property type="component" value="Unassembled WGS sequence"/>
</dbReference>
<organism evidence="15 16">
    <name type="scientific">Ladona fulva</name>
    <name type="common">Scarce chaser dragonfly</name>
    <name type="synonym">Libellula fulva</name>
    <dbReference type="NCBI Taxonomy" id="123851"/>
    <lineage>
        <taxon>Eukaryota</taxon>
        <taxon>Metazoa</taxon>
        <taxon>Ecdysozoa</taxon>
        <taxon>Arthropoda</taxon>
        <taxon>Hexapoda</taxon>
        <taxon>Insecta</taxon>
        <taxon>Pterygota</taxon>
        <taxon>Palaeoptera</taxon>
        <taxon>Odonata</taxon>
        <taxon>Epiprocta</taxon>
        <taxon>Anisoptera</taxon>
        <taxon>Libelluloidea</taxon>
        <taxon>Libellulidae</taxon>
        <taxon>Ladona</taxon>
    </lineage>
</organism>
<keyword evidence="9" id="KW-1133">Transmembrane helix</keyword>
<dbReference type="PANTHER" id="PTHR46396">
    <property type="entry name" value="PROTEIN O-LINKED-MANNOSE BETA-1,2-N-ACETYLGLUCOSAMINYLTRANSFERASE 1"/>
    <property type="match status" value="1"/>
</dbReference>
<evidence type="ECO:0000256" key="8">
    <source>
        <dbReference type="ARBA" id="ARBA00022968"/>
    </source>
</evidence>
<evidence type="ECO:0000256" key="13">
    <source>
        <dbReference type="RuleBase" id="RU368119"/>
    </source>
</evidence>
<comment type="subcellular location">
    <subcellularLocation>
        <location evidence="1 13">Golgi apparatus membrane</location>
        <topology evidence="1 13">Single-pass type II membrane protein</topology>
    </subcellularLocation>
</comment>
<dbReference type="GO" id="GO:0016266">
    <property type="term" value="P:protein O-linked glycosylation via N-acetyl-galactosamine"/>
    <property type="evidence" value="ECO:0007669"/>
    <property type="project" value="TreeGrafter"/>
</dbReference>
<dbReference type="EC" id="2.4.1.101" evidence="13"/>
<dbReference type="InterPro" id="IPR029044">
    <property type="entry name" value="Nucleotide-diphossugar_trans"/>
</dbReference>
<dbReference type="PANTHER" id="PTHR46396:SF2">
    <property type="entry name" value="ILEI_PANDER DOMAIN-CONTAINING PROTEIN"/>
    <property type="match status" value="1"/>
</dbReference>
<proteinExistence type="inferred from homology"/>
<reference evidence="15" key="2">
    <citation type="submission" date="2017-10" db="EMBL/GenBank/DDBJ databases">
        <title>Ladona fulva Genome sequencing and assembly.</title>
        <authorList>
            <person name="Murali S."/>
            <person name="Richards S."/>
            <person name="Bandaranaike D."/>
            <person name="Bellair M."/>
            <person name="Blankenburg K."/>
            <person name="Chao H."/>
            <person name="Dinh H."/>
            <person name="Doddapaneni H."/>
            <person name="Dugan-Rocha S."/>
            <person name="Elkadiri S."/>
            <person name="Gnanaolivu R."/>
            <person name="Hernandez B."/>
            <person name="Skinner E."/>
            <person name="Javaid M."/>
            <person name="Lee S."/>
            <person name="Li M."/>
            <person name="Ming W."/>
            <person name="Munidasa M."/>
            <person name="Muniz J."/>
            <person name="Nguyen L."/>
            <person name="Hughes D."/>
            <person name="Osuji N."/>
            <person name="Pu L.-L."/>
            <person name="Puazo M."/>
            <person name="Qu C."/>
            <person name="Quiroz J."/>
            <person name="Raj R."/>
            <person name="Weissenberger G."/>
            <person name="Xin Y."/>
            <person name="Zou X."/>
            <person name="Han Y."/>
            <person name="Worley K."/>
            <person name="Muzny D."/>
            <person name="Gibbs R."/>
        </authorList>
    </citation>
    <scope>NUCLEOTIDE SEQUENCE</scope>
    <source>
        <strain evidence="15">Sampled in the wild</strain>
    </source>
</reference>
<keyword evidence="6" id="KW-0812">Transmembrane</keyword>
<name>A0A8K0K1P3_LADFU</name>
<evidence type="ECO:0000256" key="3">
    <source>
        <dbReference type="ARBA" id="ARBA00006492"/>
    </source>
</evidence>
<dbReference type="InterPro" id="IPR039477">
    <property type="entry name" value="ILEI/PANDER_dom"/>
</dbReference>
<keyword evidence="7 13" id="KW-0479">Metal-binding</keyword>
<dbReference type="InterPro" id="IPR052463">
    <property type="entry name" value="O-linked_mannose_GnT"/>
</dbReference>
<keyword evidence="10 13" id="KW-0333">Golgi apparatus</keyword>
<comment type="pathway">
    <text evidence="2 13">Protein modification; protein glycosylation.</text>
</comment>
<keyword evidence="11" id="KW-0472">Membrane</keyword>
<dbReference type="PROSITE" id="PS52031">
    <property type="entry name" value="GG_LECTIN"/>
    <property type="match status" value="1"/>
</dbReference>
<evidence type="ECO:0000256" key="6">
    <source>
        <dbReference type="ARBA" id="ARBA00022692"/>
    </source>
</evidence>
<evidence type="ECO:0000256" key="10">
    <source>
        <dbReference type="ARBA" id="ARBA00023034"/>
    </source>
</evidence>
<reference evidence="15" key="1">
    <citation type="submission" date="2013-04" db="EMBL/GenBank/DDBJ databases">
        <authorList>
            <person name="Qu J."/>
            <person name="Murali S.C."/>
            <person name="Bandaranaike D."/>
            <person name="Bellair M."/>
            <person name="Blankenburg K."/>
            <person name="Chao H."/>
            <person name="Dinh H."/>
            <person name="Doddapaneni H."/>
            <person name="Downs B."/>
            <person name="Dugan-Rocha S."/>
            <person name="Elkadiri S."/>
            <person name="Gnanaolivu R.D."/>
            <person name="Hernandez B."/>
            <person name="Javaid M."/>
            <person name="Jayaseelan J.C."/>
            <person name="Lee S."/>
            <person name="Li M."/>
            <person name="Ming W."/>
            <person name="Munidasa M."/>
            <person name="Muniz J."/>
            <person name="Nguyen L."/>
            <person name="Ongeri F."/>
            <person name="Osuji N."/>
            <person name="Pu L.-L."/>
            <person name="Puazo M."/>
            <person name="Qu C."/>
            <person name="Quiroz J."/>
            <person name="Raj R."/>
            <person name="Weissenberger G."/>
            <person name="Xin Y."/>
            <person name="Zou X."/>
            <person name="Han Y."/>
            <person name="Richards S."/>
            <person name="Worley K."/>
            <person name="Muzny D."/>
            <person name="Gibbs R."/>
        </authorList>
    </citation>
    <scope>NUCLEOTIDE SEQUENCE</scope>
    <source>
        <strain evidence="15">Sampled in the wild</strain>
    </source>
</reference>
<evidence type="ECO:0000256" key="7">
    <source>
        <dbReference type="ARBA" id="ARBA00022723"/>
    </source>
</evidence>
<dbReference type="Pfam" id="PF03071">
    <property type="entry name" value="GNT-I"/>
    <property type="match status" value="1"/>
</dbReference>
<protein>
    <recommendedName>
        <fullName evidence="13">Alpha-1,3-mannosyl-glycoprotein 2-beta-N-acetylglucosaminyltransferase</fullName>
        <shortName evidence="13">GNT-I</shortName>
        <shortName evidence="13">GlcNAc-T I</shortName>
        <ecNumber evidence="13">2.4.1.101</ecNumber>
    </recommendedName>
    <alternativeName>
        <fullName evidence="13">N-glycosyl-oligosaccharide-glycoprotein N-acetylglucosaminyltransferase I</fullName>
    </alternativeName>
</protein>
<evidence type="ECO:0000256" key="1">
    <source>
        <dbReference type="ARBA" id="ARBA00004323"/>
    </source>
</evidence>
<dbReference type="GO" id="GO:0003827">
    <property type="term" value="F:alpha-1,3-mannosylglycoprotein 2-beta-N-acetylglucosaminyltransferase activity"/>
    <property type="evidence" value="ECO:0007669"/>
    <property type="project" value="UniProtKB-UniRule"/>
</dbReference>
<feature type="domain" description="ILEI/PANDER" evidence="14">
    <location>
        <begin position="1"/>
        <end position="87"/>
    </location>
</feature>
<dbReference type="GO" id="GO:0000139">
    <property type="term" value="C:Golgi membrane"/>
    <property type="evidence" value="ECO:0007669"/>
    <property type="project" value="UniProtKB-SubCell"/>
</dbReference>
<evidence type="ECO:0000256" key="5">
    <source>
        <dbReference type="ARBA" id="ARBA00022679"/>
    </source>
</evidence>
<keyword evidence="16" id="KW-1185">Reference proteome</keyword>
<comment type="caution">
    <text evidence="15">The sequence shown here is derived from an EMBL/GenBank/DDBJ whole genome shotgun (WGS) entry which is preliminary data.</text>
</comment>
<keyword evidence="12 13" id="KW-0464">Manganese</keyword>
<keyword evidence="4 13" id="KW-0328">Glycosyltransferase</keyword>
<evidence type="ECO:0000256" key="2">
    <source>
        <dbReference type="ARBA" id="ARBA00004922"/>
    </source>
</evidence>
<accession>A0A8K0K1P3</accession>